<proteinExistence type="inferred from homology"/>
<comment type="pathway">
    <text evidence="1">Antibiotic biosynthesis.</text>
</comment>
<dbReference type="InterPro" id="IPR027443">
    <property type="entry name" value="IPNS-like_sf"/>
</dbReference>
<name>A0ABV0JCD9_9CYAN</name>
<dbReference type="RefSeq" id="WP_190440222.1">
    <property type="nucleotide sequence ID" value="NZ_JAMPKM010000014.1"/>
</dbReference>
<keyword evidence="2" id="KW-0479">Metal-binding</keyword>
<accession>A0ABV0JCD9</accession>
<comment type="caution">
    <text evidence="4">The sequence shown here is derived from an EMBL/GenBank/DDBJ whole genome shotgun (WGS) entry which is preliminary data.</text>
</comment>
<organism evidence="4 5">
    <name type="scientific">Trichocoleus desertorum GB2-A4</name>
    <dbReference type="NCBI Taxonomy" id="2933944"/>
    <lineage>
        <taxon>Bacteria</taxon>
        <taxon>Bacillati</taxon>
        <taxon>Cyanobacteriota</taxon>
        <taxon>Cyanophyceae</taxon>
        <taxon>Leptolyngbyales</taxon>
        <taxon>Trichocoleusaceae</taxon>
        <taxon>Trichocoleus</taxon>
    </lineage>
</organism>
<evidence type="ECO:0000313" key="5">
    <source>
        <dbReference type="Proteomes" id="UP001464891"/>
    </source>
</evidence>
<dbReference type="InterPro" id="IPR026992">
    <property type="entry name" value="DIOX_N"/>
</dbReference>
<dbReference type="Proteomes" id="UP001464891">
    <property type="component" value="Unassembled WGS sequence"/>
</dbReference>
<evidence type="ECO:0000313" key="4">
    <source>
        <dbReference type="EMBL" id="MEP0819463.1"/>
    </source>
</evidence>
<sequence length="330" mass="37041">MQAIPHLSLPSDSTAAQTEFAYQLFDALFRVGVAYVPVLPLMQDAVLFNSLRDFFALSDLQKRSLAQQLSSPWQGVFLPLGQEQLSDENEDYKEVLDLNLENGTYAQWLQRWGTHSYTDSSSLEEIPPHSEELARLTAQLYKIFHAFQEQANRVLAALEIVYQQPPNSLVKQHGQNSTLRLLHYPPAPHFTLGSVRLGAHQDYSGITLLWQDSTGGLEVLTPNYEWVAVDIPPGCIGVLAGEVMQRWSGDTIHAAPHRVRITDAQQLQKTRYSIAFFCETNHDCVVYPGSLISEPSLADTPIVIQEFLDRKYDQIQNQTASNVSSDKAVN</sequence>
<reference evidence="4 5" key="1">
    <citation type="submission" date="2022-04" db="EMBL/GenBank/DDBJ databases">
        <title>Positive selection, recombination, and allopatry shape intraspecific diversity of widespread and dominant cyanobacteria.</title>
        <authorList>
            <person name="Wei J."/>
            <person name="Shu W."/>
            <person name="Hu C."/>
        </authorList>
    </citation>
    <scope>NUCLEOTIDE SEQUENCE [LARGE SCALE GENOMIC DNA]</scope>
    <source>
        <strain evidence="4 5">GB2-A4</strain>
    </source>
</reference>
<dbReference type="Gene3D" id="2.60.120.330">
    <property type="entry name" value="B-lactam Antibiotic, Isopenicillin N Synthase, Chain"/>
    <property type="match status" value="1"/>
</dbReference>
<protein>
    <recommendedName>
        <fullName evidence="3">Fe2OG dioxygenase domain-containing protein</fullName>
    </recommendedName>
</protein>
<dbReference type="InterPro" id="IPR050231">
    <property type="entry name" value="Iron_ascorbate_oxido_reductase"/>
</dbReference>
<dbReference type="EMBL" id="JAMPKM010000014">
    <property type="protein sequence ID" value="MEP0819463.1"/>
    <property type="molecule type" value="Genomic_DNA"/>
</dbReference>
<dbReference type="InterPro" id="IPR044861">
    <property type="entry name" value="IPNS-like_FE2OG_OXY"/>
</dbReference>
<gene>
    <name evidence="4" type="ORF">NC998_20400</name>
</gene>
<keyword evidence="2" id="KW-0408">Iron</keyword>
<comment type="similarity">
    <text evidence="2">Belongs to the iron/ascorbate-dependent oxidoreductase family.</text>
</comment>
<evidence type="ECO:0000256" key="1">
    <source>
        <dbReference type="ARBA" id="ARBA00004792"/>
    </source>
</evidence>
<dbReference type="Pfam" id="PF03171">
    <property type="entry name" value="2OG-FeII_Oxy"/>
    <property type="match status" value="1"/>
</dbReference>
<feature type="domain" description="Fe2OG dioxygenase" evidence="3">
    <location>
        <begin position="174"/>
        <end position="280"/>
    </location>
</feature>
<evidence type="ECO:0000256" key="2">
    <source>
        <dbReference type="RuleBase" id="RU003682"/>
    </source>
</evidence>
<keyword evidence="5" id="KW-1185">Reference proteome</keyword>
<dbReference type="SUPFAM" id="SSF51197">
    <property type="entry name" value="Clavaminate synthase-like"/>
    <property type="match status" value="1"/>
</dbReference>
<evidence type="ECO:0000259" key="3">
    <source>
        <dbReference type="PROSITE" id="PS51471"/>
    </source>
</evidence>
<dbReference type="PROSITE" id="PS51471">
    <property type="entry name" value="FE2OG_OXY"/>
    <property type="match status" value="1"/>
</dbReference>
<dbReference type="InterPro" id="IPR005123">
    <property type="entry name" value="Oxoglu/Fe-dep_dioxygenase_dom"/>
</dbReference>
<keyword evidence="2" id="KW-0560">Oxidoreductase</keyword>
<dbReference type="Pfam" id="PF14226">
    <property type="entry name" value="DIOX_N"/>
    <property type="match status" value="1"/>
</dbReference>
<dbReference type="PANTHER" id="PTHR47990">
    <property type="entry name" value="2-OXOGLUTARATE (2OG) AND FE(II)-DEPENDENT OXYGENASE SUPERFAMILY PROTEIN-RELATED"/>
    <property type="match status" value="1"/>
</dbReference>